<accession>A0A2P4WVU4</accession>
<protein>
    <submittedName>
        <fullName evidence="1">Uncharacterized protein</fullName>
    </submittedName>
</protein>
<name>A0A2P4WVU4_9STRA</name>
<evidence type="ECO:0000313" key="2">
    <source>
        <dbReference type="Proteomes" id="UP000237271"/>
    </source>
</evidence>
<gene>
    <name evidence="1" type="ORF">PHPALM_38071</name>
</gene>
<sequence length="297" mass="34160">MCSFIKSNGEHCKLATKNDAASIQLISIMRKLLSNAFISQYPNRNTPIVAEVVDTSAPSVIEPVETSNIKISKVPELDESIVAPVIADSAIYGKEYNSNSGEINNSDTQDEDTFFYENYIEPELFIQYDVRDEMKQHPLGIRATIDAINEYIYDNNLEVEPSIKPNRVAHEHGYRYCYYIQQDDKTFIHYYFKTQKNTLVFPELIITVDAIIHCVKHNKYGEILFGLCSALPKTWFQNWTNLWMLAGFMATKSHVDIHQVTRTYFCVLKTKLKYLDINSAIAEFKTYYLKGEPIQGT</sequence>
<dbReference type="Proteomes" id="UP000237271">
    <property type="component" value="Unassembled WGS sequence"/>
</dbReference>
<comment type="caution">
    <text evidence="1">The sequence shown here is derived from an EMBL/GenBank/DDBJ whole genome shotgun (WGS) entry which is preliminary data.</text>
</comment>
<dbReference type="OrthoDB" id="122495at2759"/>
<dbReference type="AlphaFoldDB" id="A0A2P4WVU4"/>
<dbReference type="EMBL" id="NCKW01020746">
    <property type="protein sequence ID" value="POM57421.1"/>
    <property type="molecule type" value="Genomic_DNA"/>
</dbReference>
<evidence type="ECO:0000313" key="1">
    <source>
        <dbReference type="EMBL" id="POM57421.1"/>
    </source>
</evidence>
<reference evidence="1 2" key="1">
    <citation type="journal article" date="2017" name="Genome Biol. Evol.">
        <title>Phytophthora megakarya and P. palmivora, closely related causal agents of cacao black pod rot, underwent increases in genome sizes and gene numbers by different mechanisms.</title>
        <authorList>
            <person name="Ali S.S."/>
            <person name="Shao J."/>
            <person name="Lary D.J."/>
            <person name="Kronmiller B."/>
            <person name="Shen D."/>
            <person name="Strem M.D."/>
            <person name="Amoako-Attah I."/>
            <person name="Akrofi A.Y."/>
            <person name="Begoude B.A."/>
            <person name="Ten Hoopen G.M."/>
            <person name="Coulibaly K."/>
            <person name="Kebe B.I."/>
            <person name="Melnick R.L."/>
            <person name="Guiltinan M.J."/>
            <person name="Tyler B.M."/>
            <person name="Meinhardt L.W."/>
            <person name="Bailey B.A."/>
        </authorList>
    </citation>
    <scope>NUCLEOTIDE SEQUENCE [LARGE SCALE GENOMIC DNA]</scope>
    <source>
        <strain evidence="2">sbr112.9</strain>
    </source>
</reference>
<organism evidence="1 2">
    <name type="scientific">Phytophthora palmivora</name>
    <dbReference type="NCBI Taxonomy" id="4796"/>
    <lineage>
        <taxon>Eukaryota</taxon>
        <taxon>Sar</taxon>
        <taxon>Stramenopiles</taxon>
        <taxon>Oomycota</taxon>
        <taxon>Peronosporomycetes</taxon>
        <taxon>Peronosporales</taxon>
        <taxon>Peronosporaceae</taxon>
        <taxon>Phytophthora</taxon>
    </lineage>
</organism>
<keyword evidence="2" id="KW-1185">Reference proteome</keyword>
<proteinExistence type="predicted"/>